<feature type="compositionally biased region" description="Basic and acidic residues" evidence="6">
    <location>
        <begin position="447"/>
        <end position="466"/>
    </location>
</feature>
<feature type="domain" description="Xylanolytic transcriptional activator regulatory" evidence="7">
    <location>
        <begin position="420"/>
        <end position="519"/>
    </location>
</feature>
<organism evidence="8 9">
    <name type="scientific">Claviceps pusilla</name>
    <dbReference type="NCBI Taxonomy" id="123648"/>
    <lineage>
        <taxon>Eukaryota</taxon>
        <taxon>Fungi</taxon>
        <taxon>Dikarya</taxon>
        <taxon>Ascomycota</taxon>
        <taxon>Pezizomycotina</taxon>
        <taxon>Sordariomycetes</taxon>
        <taxon>Hypocreomycetidae</taxon>
        <taxon>Hypocreales</taxon>
        <taxon>Clavicipitaceae</taxon>
        <taxon>Claviceps</taxon>
    </lineage>
</organism>
<feature type="compositionally biased region" description="Polar residues" evidence="6">
    <location>
        <begin position="346"/>
        <end position="367"/>
    </location>
</feature>
<dbReference type="PANTHER" id="PTHR47663">
    <property type="entry name" value="XYLANOLYTIC TRANSCRIPTIONAL ACTIVATOR XLNR-RELATED"/>
    <property type="match status" value="1"/>
</dbReference>
<protein>
    <recommendedName>
        <fullName evidence="7">Xylanolytic transcriptional activator regulatory domain-containing protein</fullName>
    </recommendedName>
</protein>
<keyword evidence="5" id="KW-0539">Nucleus</keyword>
<keyword evidence="2" id="KW-0805">Transcription regulation</keyword>
<dbReference type="CDD" id="cd12148">
    <property type="entry name" value="fungal_TF_MHR"/>
    <property type="match status" value="1"/>
</dbReference>
<gene>
    <name evidence="8" type="ORF">E4U43_003161</name>
</gene>
<name>A0A9P7NGK1_9HYPO</name>
<proteinExistence type="predicted"/>
<feature type="compositionally biased region" description="Low complexity" evidence="6">
    <location>
        <begin position="662"/>
        <end position="673"/>
    </location>
</feature>
<feature type="region of interest" description="Disordered" evidence="6">
    <location>
        <begin position="344"/>
        <end position="369"/>
    </location>
</feature>
<dbReference type="InterPro" id="IPR007219">
    <property type="entry name" value="XnlR_reg_dom"/>
</dbReference>
<feature type="region of interest" description="Disordered" evidence="6">
    <location>
        <begin position="630"/>
        <end position="675"/>
    </location>
</feature>
<evidence type="ECO:0000259" key="7">
    <source>
        <dbReference type="SMART" id="SM00906"/>
    </source>
</evidence>
<keyword evidence="9" id="KW-1185">Reference proteome</keyword>
<evidence type="ECO:0000256" key="1">
    <source>
        <dbReference type="ARBA" id="ARBA00022833"/>
    </source>
</evidence>
<reference evidence="8" key="1">
    <citation type="journal article" date="2020" name="bioRxiv">
        <title>Whole genome comparisons of ergot fungi reveals the divergence and evolution of species within the genus Claviceps are the result of varying mechanisms driving genome evolution and host range expansion.</title>
        <authorList>
            <person name="Wyka S.A."/>
            <person name="Mondo S.J."/>
            <person name="Liu M."/>
            <person name="Dettman J."/>
            <person name="Nalam V."/>
            <person name="Broders K.D."/>
        </authorList>
    </citation>
    <scope>NUCLEOTIDE SEQUENCE</scope>
    <source>
        <strain evidence="8">CCC 602</strain>
    </source>
</reference>
<feature type="region of interest" description="Disordered" evidence="6">
    <location>
        <begin position="445"/>
        <end position="466"/>
    </location>
</feature>
<feature type="region of interest" description="Disordered" evidence="6">
    <location>
        <begin position="1"/>
        <end position="52"/>
    </location>
</feature>
<dbReference type="AlphaFoldDB" id="A0A9P7NGK1"/>
<evidence type="ECO:0000313" key="9">
    <source>
        <dbReference type="Proteomes" id="UP000748025"/>
    </source>
</evidence>
<evidence type="ECO:0000256" key="4">
    <source>
        <dbReference type="ARBA" id="ARBA00023163"/>
    </source>
</evidence>
<feature type="region of interest" description="Disordered" evidence="6">
    <location>
        <begin position="88"/>
        <end position="126"/>
    </location>
</feature>
<dbReference type="EMBL" id="SRPW01000220">
    <property type="protein sequence ID" value="KAG6016760.1"/>
    <property type="molecule type" value="Genomic_DNA"/>
</dbReference>
<feature type="compositionally biased region" description="Basic and acidic residues" evidence="6">
    <location>
        <begin position="526"/>
        <end position="542"/>
    </location>
</feature>
<dbReference type="GO" id="GO:0008270">
    <property type="term" value="F:zinc ion binding"/>
    <property type="evidence" value="ECO:0007669"/>
    <property type="project" value="InterPro"/>
</dbReference>
<evidence type="ECO:0000256" key="6">
    <source>
        <dbReference type="SAM" id="MobiDB-lite"/>
    </source>
</evidence>
<dbReference type="GO" id="GO:0003677">
    <property type="term" value="F:DNA binding"/>
    <property type="evidence" value="ECO:0007669"/>
    <property type="project" value="UniProtKB-KW"/>
</dbReference>
<keyword evidence="1" id="KW-0862">Zinc</keyword>
<sequence length="849" mass="93118">MREKKKRGKASRKDLAERAAAQAAAVSSTSHGDISDGKESSHSPNTDERSDHLMDSIKSDTMSTTSLTSAHGHGLGDNTAIDADFHHRQSASSTPGPYGDLPDHPHLQQHPIQITSDGLNGGRPMQMSGYTNMSTSYDRQSMASDDMMGGGQAYTTHPHQNSMHPYPDMAYGVMGQSPTEFHNTGNFRMSASPMGGYHHPMTASASPAWAMPISPPPSQFQPPMQSNDFGHNAPRYPVLQPLLPHLTNIMPVRLACDLIDSYFASSSSTAMHPTSPYILGSVFRKRAICHPTKPRKCQPALLASMLWVAAQTSEAALLTSVPSSRGKTCQKLLELTISLLRPLMHNPSTQPSSNPDNSPTSASTGLNNPLGAVLPGSLGSIDAALHGQPDASVASSQLDDLVTYIHLATVVSASEYKGSSLRWWNVAWSLARELKLGRELPPSELRSGFEQHDMDTDGLDEHDRARNTPGMVTEEMREERRRVWWLVYIVDRHLALCYNRPLFLLDVECEGLRQPLDDAAWQMGDFRPHSAGTDDRSSKHNGDLTGVPSGGEDGGRRSGYGSQFEFKGYSIYGYFLPLMMILGEIVDLHHARNHPRFGTALRASREWGVQVSEVRSHLESYEESLKRFESRSHLQNNDGSRGESGGLKGYIESHRGIESNGSPSAHSVHTSSSRITEAEVHTRTILAYGTHVMHVLHILLEGKWDPISLLGDEDSWISSPEFAKASGHAVAAAEALGQILEYDSGLELMPFFFGVYLLQGSFLLLVMADKMQGEASPNVVRACETVVRAHDACVVTLSTDYQRKFSKIMRGALALVRGRIPEDLGEQLQRRRELLSLYRWTGDGTGLAL</sequence>
<feature type="compositionally biased region" description="Basic and acidic residues" evidence="6">
    <location>
        <begin position="33"/>
        <end position="52"/>
    </location>
</feature>
<evidence type="ECO:0000256" key="2">
    <source>
        <dbReference type="ARBA" id="ARBA00023015"/>
    </source>
</evidence>
<keyword evidence="4" id="KW-0804">Transcription</keyword>
<evidence type="ECO:0000313" key="8">
    <source>
        <dbReference type="EMBL" id="KAG6016760.1"/>
    </source>
</evidence>
<keyword evidence="3" id="KW-0238">DNA-binding</keyword>
<feature type="region of interest" description="Disordered" evidence="6">
    <location>
        <begin position="61"/>
        <end position="80"/>
    </location>
</feature>
<evidence type="ECO:0000256" key="5">
    <source>
        <dbReference type="ARBA" id="ARBA00023242"/>
    </source>
</evidence>
<evidence type="ECO:0000256" key="3">
    <source>
        <dbReference type="ARBA" id="ARBA00023125"/>
    </source>
</evidence>
<comment type="caution">
    <text evidence="8">The sequence shown here is derived from an EMBL/GenBank/DDBJ whole genome shotgun (WGS) entry which is preliminary data.</text>
</comment>
<dbReference type="SMART" id="SM00906">
    <property type="entry name" value="Fungal_trans"/>
    <property type="match status" value="1"/>
</dbReference>
<feature type="region of interest" description="Disordered" evidence="6">
    <location>
        <begin position="525"/>
        <end position="558"/>
    </location>
</feature>
<dbReference type="Pfam" id="PF04082">
    <property type="entry name" value="Fungal_trans"/>
    <property type="match status" value="1"/>
</dbReference>
<dbReference type="Proteomes" id="UP000748025">
    <property type="component" value="Unassembled WGS sequence"/>
</dbReference>
<feature type="compositionally biased region" description="Basic residues" evidence="6">
    <location>
        <begin position="1"/>
        <end position="10"/>
    </location>
</feature>
<dbReference type="OrthoDB" id="5365785at2759"/>
<dbReference type="InterPro" id="IPR051439">
    <property type="entry name" value="XlnR/Xlr1"/>
</dbReference>
<accession>A0A9P7NGK1</accession>
<dbReference type="PANTHER" id="PTHR47663:SF1">
    <property type="entry name" value="XYLANOLYTIC TRANSCRIPTIONAL ACTIVATOR XLNR-RELATED"/>
    <property type="match status" value="1"/>
</dbReference>
<dbReference type="GO" id="GO:0006351">
    <property type="term" value="P:DNA-templated transcription"/>
    <property type="evidence" value="ECO:0007669"/>
    <property type="project" value="InterPro"/>
</dbReference>